<dbReference type="PANTHER" id="PTHR22604:SF105">
    <property type="entry name" value="TRANS-1,2-DIHYDROBENZENE-1,2-DIOL DEHYDROGENASE"/>
    <property type="match status" value="1"/>
</dbReference>
<dbReference type="InterPro" id="IPR050984">
    <property type="entry name" value="Gfo/Idh/MocA_domain"/>
</dbReference>
<gene>
    <name evidence="5" type="ORF">GC106_86830</name>
</gene>
<evidence type="ECO:0000313" key="5">
    <source>
        <dbReference type="EMBL" id="NRN71403.1"/>
    </source>
</evidence>
<keyword evidence="6" id="KW-1185">Reference proteome</keyword>
<feature type="domain" description="GFO/IDH/MocA-like oxidoreductase" evidence="4">
    <location>
        <begin position="133"/>
        <end position="248"/>
    </location>
</feature>
<keyword evidence="2" id="KW-0560">Oxidoreductase</keyword>
<evidence type="ECO:0000256" key="1">
    <source>
        <dbReference type="ARBA" id="ARBA00010928"/>
    </source>
</evidence>
<protein>
    <submittedName>
        <fullName evidence="5">Glucose-fructose oxidoreductase</fullName>
    </submittedName>
</protein>
<dbReference type="PANTHER" id="PTHR22604">
    <property type="entry name" value="OXIDOREDUCTASES"/>
    <property type="match status" value="1"/>
</dbReference>
<reference evidence="5 6" key="1">
    <citation type="submission" date="2020-01" db="EMBL/GenBank/DDBJ databases">
        <title>Kibdelosporangium persica a novel Actinomycetes from a hot desert in Iran.</title>
        <authorList>
            <person name="Safaei N."/>
            <person name="Zaburannyi N."/>
            <person name="Mueller R."/>
            <person name="Wink J."/>
        </authorList>
    </citation>
    <scope>NUCLEOTIDE SEQUENCE [LARGE SCALE GENOMIC DNA]</scope>
    <source>
        <strain evidence="5 6">4NS15</strain>
    </source>
</reference>
<dbReference type="Pfam" id="PF22725">
    <property type="entry name" value="GFO_IDH_MocA_C3"/>
    <property type="match status" value="1"/>
</dbReference>
<dbReference type="Gene3D" id="3.30.360.10">
    <property type="entry name" value="Dihydrodipicolinate Reductase, domain 2"/>
    <property type="match status" value="1"/>
</dbReference>
<sequence>MSGVVRFGVLGCADIALRRILPAMTSHPGVRLVAVASRDRDKAATVATRFACEPVTGYRSLLDRDDIDAVYVPLPPALHAEWIRAALTSGKHVLAEKPLTPSGPETTALTTLAGVTGRVLVENVMFLHHRRHRLVRELIANGAIGDPVAFTGSFTIPPRPSGDIRYSASLGGGALLDNAVYPMIAAQLVLGRGLRVVGAVLRNDGASGVDVAGAALLRRDDGVTAQVTFGMDHGYTSEYHVLGRLGRITVERAFHPAADADTEIVVHRQGHQVPERIAVPPDDQYGNTLTAFVRAVRGGITGAFGEITVSTAELVDQVWRCASAGT</sequence>
<comment type="similarity">
    <text evidence="1">Belongs to the Gfo/Idh/MocA family.</text>
</comment>
<evidence type="ECO:0000259" key="4">
    <source>
        <dbReference type="Pfam" id="PF22725"/>
    </source>
</evidence>
<accession>A0ABX2FJG5</accession>
<dbReference type="InterPro" id="IPR000683">
    <property type="entry name" value="Gfo/Idh/MocA-like_OxRdtase_N"/>
</dbReference>
<dbReference type="InterPro" id="IPR036291">
    <property type="entry name" value="NAD(P)-bd_dom_sf"/>
</dbReference>
<evidence type="ECO:0000256" key="2">
    <source>
        <dbReference type="ARBA" id="ARBA00023002"/>
    </source>
</evidence>
<feature type="domain" description="Gfo/Idh/MocA-like oxidoreductase N-terminal" evidence="3">
    <location>
        <begin position="5"/>
        <end position="121"/>
    </location>
</feature>
<evidence type="ECO:0000313" key="6">
    <source>
        <dbReference type="Proteomes" id="UP000763557"/>
    </source>
</evidence>
<dbReference type="SUPFAM" id="SSF55347">
    <property type="entry name" value="Glyceraldehyde-3-phosphate dehydrogenase-like, C-terminal domain"/>
    <property type="match status" value="1"/>
</dbReference>
<dbReference type="SUPFAM" id="SSF51735">
    <property type="entry name" value="NAD(P)-binding Rossmann-fold domains"/>
    <property type="match status" value="1"/>
</dbReference>
<organism evidence="5 6">
    <name type="scientific">Kibdelosporangium persicum</name>
    <dbReference type="NCBI Taxonomy" id="2698649"/>
    <lineage>
        <taxon>Bacteria</taxon>
        <taxon>Bacillati</taxon>
        <taxon>Actinomycetota</taxon>
        <taxon>Actinomycetes</taxon>
        <taxon>Pseudonocardiales</taxon>
        <taxon>Pseudonocardiaceae</taxon>
        <taxon>Kibdelosporangium</taxon>
    </lineage>
</organism>
<dbReference type="Proteomes" id="UP000763557">
    <property type="component" value="Unassembled WGS sequence"/>
</dbReference>
<dbReference type="Gene3D" id="3.40.50.720">
    <property type="entry name" value="NAD(P)-binding Rossmann-like Domain"/>
    <property type="match status" value="1"/>
</dbReference>
<dbReference type="EMBL" id="JAAATY010000064">
    <property type="protein sequence ID" value="NRN71403.1"/>
    <property type="molecule type" value="Genomic_DNA"/>
</dbReference>
<proteinExistence type="inferred from homology"/>
<name>A0ABX2FJG5_9PSEU</name>
<comment type="caution">
    <text evidence="5">The sequence shown here is derived from an EMBL/GenBank/DDBJ whole genome shotgun (WGS) entry which is preliminary data.</text>
</comment>
<dbReference type="RefSeq" id="WP_173142603.1">
    <property type="nucleotide sequence ID" value="NZ_CBCSGW010000005.1"/>
</dbReference>
<dbReference type="Pfam" id="PF01408">
    <property type="entry name" value="GFO_IDH_MocA"/>
    <property type="match status" value="1"/>
</dbReference>
<dbReference type="InterPro" id="IPR055170">
    <property type="entry name" value="GFO_IDH_MocA-like_dom"/>
</dbReference>
<evidence type="ECO:0000259" key="3">
    <source>
        <dbReference type="Pfam" id="PF01408"/>
    </source>
</evidence>